<dbReference type="GO" id="GO:0016020">
    <property type="term" value="C:membrane"/>
    <property type="evidence" value="ECO:0007669"/>
    <property type="project" value="InterPro"/>
</dbReference>
<dbReference type="AlphaFoldDB" id="A0A8J2ZZ61"/>
<name>A0A8J2ZZ61_9BACL</name>
<keyword evidence="3" id="KW-1185">Reference proteome</keyword>
<evidence type="ECO:0000313" key="2">
    <source>
        <dbReference type="EMBL" id="GGH87941.1"/>
    </source>
</evidence>
<keyword evidence="1" id="KW-1133">Transmembrane helix</keyword>
<reference evidence="2" key="2">
    <citation type="submission" date="2020-09" db="EMBL/GenBank/DDBJ databases">
        <authorList>
            <person name="Sun Q."/>
            <person name="Zhou Y."/>
        </authorList>
    </citation>
    <scope>NUCLEOTIDE SEQUENCE</scope>
    <source>
        <strain evidence="2">CGMCC 1.12777</strain>
    </source>
</reference>
<gene>
    <name evidence="2" type="primary">spoIISA</name>
    <name evidence="2" type="ORF">GCM10007096_39120</name>
</gene>
<evidence type="ECO:0000313" key="3">
    <source>
        <dbReference type="Proteomes" id="UP000656813"/>
    </source>
</evidence>
<evidence type="ECO:0000256" key="1">
    <source>
        <dbReference type="SAM" id="Phobius"/>
    </source>
</evidence>
<protein>
    <submittedName>
        <fullName evidence="2">Stage II sporulation protein SA</fullName>
    </submittedName>
</protein>
<keyword evidence="1" id="KW-0812">Transmembrane</keyword>
<accession>A0A8J2ZZ61</accession>
<sequence length="250" mass="29374">METFFIIAMWLVFILLALYILFSWIRPNWIKNHNSTLRKTWYLLFILGCLIYISAEPQSVFSHWEEFLTIFIAFIIVDSMVFLNLYFSKIGGQQLDRTEQAVSLTQESLDETKRKMEMMSNVLNSFAFPEYNESEEEYVQDFEDFLNQYAAEESLVIDLLPYTTDEEQSQALEGTPEKKVQRLLQLRRTFYDSKDKLMLHPVRLYEKEYVARVTGLDQIKVTDVDAQVINIFLVVYSLIVKSKDNEGGGE</sequence>
<comment type="caution">
    <text evidence="2">The sequence shown here is derived from an EMBL/GenBank/DDBJ whole genome shotgun (WGS) entry which is preliminary data.</text>
</comment>
<proteinExistence type="predicted"/>
<feature type="transmembrane region" description="Helical" evidence="1">
    <location>
        <begin position="6"/>
        <end position="25"/>
    </location>
</feature>
<dbReference type="Pfam" id="PF14171">
    <property type="entry name" value="SpoIISA_toxin"/>
    <property type="match status" value="1"/>
</dbReference>
<keyword evidence="1" id="KW-0472">Membrane</keyword>
<feature type="transmembrane region" description="Helical" evidence="1">
    <location>
        <begin position="37"/>
        <end position="55"/>
    </location>
</feature>
<dbReference type="InterPro" id="IPR025940">
    <property type="entry name" value="SpoIISA_toxin"/>
</dbReference>
<dbReference type="EMBL" id="BMFV01000044">
    <property type="protein sequence ID" value="GGH87941.1"/>
    <property type="molecule type" value="Genomic_DNA"/>
</dbReference>
<dbReference type="RefSeq" id="WP_188499064.1">
    <property type="nucleotide sequence ID" value="NZ_BMFV01000044.1"/>
</dbReference>
<feature type="transmembrane region" description="Helical" evidence="1">
    <location>
        <begin position="67"/>
        <end position="87"/>
    </location>
</feature>
<dbReference type="Gene3D" id="3.30.70.2720">
    <property type="match status" value="1"/>
</dbReference>
<dbReference type="Proteomes" id="UP000656813">
    <property type="component" value="Unassembled WGS sequence"/>
</dbReference>
<organism evidence="2 3">
    <name type="scientific">Pullulanibacillus pueri</name>
    <dbReference type="NCBI Taxonomy" id="1437324"/>
    <lineage>
        <taxon>Bacteria</taxon>
        <taxon>Bacillati</taxon>
        <taxon>Bacillota</taxon>
        <taxon>Bacilli</taxon>
        <taxon>Bacillales</taxon>
        <taxon>Sporolactobacillaceae</taxon>
        <taxon>Pullulanibacillus</taxon>
    </lineage>
</organism>
<reference evidence="2" key="1">
    <citation type="journal article" date="2014" name="Int. J. Syst. Evol. Microbiol.">
        <title>Complete genome sequence of Corynebacterium casei LMG S-19264T (=DSM 44701T), isolated from a smear-ripened cheese.</title>
        <authorList>
            <consortium name="US DOE Joint Genome Institute (JGI-PGF)"/>
            <person name="Walter F."/>
            <person name="Albersmeier A."/>
            <person name="Kalinowski J."/>
            <person name="Ruckert C."/>
        </authorList>
    </citation>
    <scope>NUCLEOTIDE SEQUENCE</scope>
    <source>
        <strain evidence="2">CGMCC 1.12777</strain>
    </source>
</reference>